<sequence>MQANGGLVFKTDRDVRLIGVGFHLGEGMNTVRVNLFRLPCLEADENCAEEVASSAAETIALVQVDIWHTLTATI</sequence>
<evidence type="ECO:0000313" key="1">
    <source>
        <dbReference type="EnsemblMetazoa" id="PPA13303.1"/>
    </source>
</evidence>
<accession>A0A8R1UB29</accession>
<dbReference type="EnsemblMetazoa" id="PPA13303.1">
    <property type="protein sequence ID" value="PPA13303.1"/>
    <property type="gene ID" value="WBGene00102857"/>
</dbReference>
<proteinExistence type="predicted"/>
<dbReference type="AlphaFoldDB" id="A0A2A6CWV5"/>
<gene>
    <name evidence="1" type="primary">WBGene00102857</name>
</gene>
<evidence type="ECO:0000313" key="2">
    <source>
        <dbReference type="Proteomes" id="UP000005239"/>
    </source>
</evidence>
<name>A0A2A6CWV5_PRIPA</name>
<dbReference type="Proteomes" id="UP000005239">
    <property type="component" value="Unassembled WGS sequence"/>
</dbReference>
<keyword evidence="2" id="KW-1185">Reference proteome</keyword>
<protein>
    <submittedName>
        <fullName evidence="1">Uncharacterized protein</fullName>
    </submittedName>
</protein>
<reference evidence="2" key="1">
    <citation type="journal article" date="2008" name="Nat. Genet.">
        <title>The Pristionchus pacificus genome provides a unique perspective on nematode lifestyle and parasitism.</title>
        <authorList>
            <person name="Dieterich C."/>
            <person name="Clifton S.W."/>
            <person name="Schuster L.N."/>
            <person name="Chinwalla A."/>
            <person name="Delehaunty K."/>
            <person name="Dinkelacker I."/>
            <person name="Fulton L."/>
            <person name="Fulton R."/>
            <person name="Godfrey J."/>
            <person name="Minx P."/>
            <person name="Mitreva M."/>
            <person name="Roeseler W."/>
            <person name="Tian H."/>
            <person name="Witte H."/>
            <person name="Yang S.P."/>
            <person name="Wilson R.K."/>
            <person name="Sommer R.J."/>
        </authorList>
    </citation>
    <scope>NUCLEOTIDE SEQUENCE [LARGE SCALE GENOMIC DNA]</scope>
    <source>
        <strain evidence="2">PS312</strain>
    </source>
</reference>
<accession>A0A2A6CWV5</accession>
<organism evidence="1 2">
    <name type="scientific">Pristionchus pacificus</name>
    <name type="common">Parasitic nematode worm</name>
    <dbReference type="NCBI Taxonomy" id="54126"/>
    <lineage>
        <taxon>Eukaryota</taxon>
        <taxon>Metazoa</taxon>
        <taxon>Ecdysozoa</taxon>
        <taxon>Nematoda</taxon>
        <taxon>Chromadorea</taxon>
        <taxon>Rhabditida</taxon>
        <taxon>Rhabditina</taxon>
        <taxon>Diplogasteromorpha</taxon>
        <taxon>Diplogasteroidea</taxon>
        <taxon>Neodiplogasteridae</taxon>
        <taxon>Pristionchus</taxon>
    </lineage>
</organism>
<reference evidence="1" key="2">
    <citation type="submission" date="2022-06" db="UniProtKB">
        <authorList>
            <consortium name="EnsemblMetazoa"/>
        </authorList>
    </citation>
    <scope>IDENTIFICATION</scope>
    <source>
        <strain evidence="1">PS312</strain>
    </source>
</reference>